<evidence type="ECO:0000256" key="2">
    <source>
        <dbReference type="ARBA" id="ARBA00022692"/>
    </source>
</evidence>
<dbReference type="SUPFAM" id="SSF81321">
    <property type="entry name" value="Family A G protein-coupled receptor-like"/>
    <property type="match status" value="1"/>
</dbReference>
<dbReference type="PROSITE" id="PS50262">
    <property type="entry name" value="G_PROTEIN_RECEP_F1_2"/>
    <property type="match status" value="1"/>
</dbReference>
<keyword evidence="2 5" id="KW-0812">Transmembrane</keyword>
<feature type="transmembrane region" description="Helical" evidence="5">
    <location>
        <begin position="20"/>
        <end position="39"/>
    </location>
</feature>
<keyword evidence="7" id="KW-1185">Reference proteome</keyword>
<gene>
    <name evidence="8" type="primary">LOC106071205</name>
</gene>
<protein>
    <submittedName>
        <fullName evidence="8">Formyl peptide receptor-related sequence 4-like</fullName>
    </submittedName>
</protein>
<dbReference type="OrthoDB" id="6062462at2759"/>
<dbReference type="KEGG" id="bgt:106071205"/>
<evidence type="ECO:0000259" key="6">
    <source>
        <dbReference type="PROSITE" id="PS50262"/>
    </source>
</evidence>
<dbReference type="GO" id="GO:0016020">
    <property type="term" value="C:membrane"/>
    <property type="evidence" value="ECO:0007669"/>
    <property type="project" value="UniProtKB-SubCell"/>
</dbReference>
<name>A0A9U8EGV8_BIOGL</name>
<evidence type="ECO:0000256" key="3">
    <source>
        <dbReference type="ARBA" id="ARBA00022989"/>
    </source>
</evidence>
<evidence type="ECO:0000313" key="7">
    <source>
        <dbReference type="Proteomes" id="UP001165740"/>
    </source>
</evidence>
<evidence type="ECO:0000256" key="5">
    <source>
        <dbReference type="SAM" id="Phobius"/>
    </source>
</evidence>
<dbReference type="Proteomes" id="UP001165740">
    <property type="component" value="Chromosome 6"/>
</dbReference>
<dbReference type="AlphaFoldDB" id="A0A9U8EGV8"/>
<dbReference type="OMA" id="IVIICNT"/>
<dbReference type="GeneID" id="106071205"/>
<dbReference type="InterPro" id="IPR017452">
    <property type="entry name" value="GPCR_Rhodpsn_7TM"/>
</dbReference>
<dbReference type="Gene3D" id="1.20.1070.10">
    <property type="entry name" value="Rhodopsin 7-helix transmembrane proteins"/>
    <property type="match status" value="1"/>
</dbReference>
<dbReference type="PANTHER" id="PTHR46641">
    <property type="entry name" value="FMRFAMIDE RECEPTOR-RELATED"/>
    <property type="match status" value="1"/>
</dbReference>
<proteinExistence type="predicted"/>
<reference evidence="8" key="1">
    <citation type="submission" date="2025-08" db="UniProtKB">
        <authorList>
            <consortium name="RefSeq"/>
        </authorList>
    </citation>
    <scope>IDENTIFICATION</scope>
</reference>
<feature type="transmembrane region" description="Helical" evidence="5">
    <location>
        <begin position="105"/>
        <end position="129"/>
    </location>
</feature>
<feature type="transmembrane region" description="Helical" evidence="5">
    <location>
        <begin position="60"/>
        <end position="85"/>
    </location>
</feature>
<dbReference type="RefSeq" id="XP_013086706.2">
    <property type="nucleotide sequence ID" value="XM_013231252.2"/>
</dbReference>
<sequence>MANFTSTVLETSAIISKYQYSITMLFISSCIIVLATYSMTGNILSIKTFILMGLDDGMTITFFVLSLTELIFCIFAMAMSVGFLFHCFELLHPLVTFSVDPYGLLIYFGNICVMVHMSIQVITTFLAVARCMCVVKPIHFKNAFTIRRCVALLVFVWAFSLASYLPLFASMAIFTQHDPKINVTRPALWLSPNRQLVKDIIWTIADTTIPFCTEIIVIICLMIMADGLRRAANFRMSSSNVSKPLDLRASQKLSGKELLIIKQVALISGFYLLTNTPKVASNIFVLAEPQFTLGGQYNDLYLVIIISRKLIETLNCSISFPVYFKCNPKFRSLTFEWSKKH</sequence>
<organism evidence="7 8">
    <name type="scientific">Biomphalaria glabrata</name>
    <name type="common">Bloodfluke planorb</name>
    <name type="synonym">Freshwater snail</name>
    <dbReference type="NCBI Taxonomy" id="6526"/>
    <lineage>
        <taxon>Eukaryota</taxon>
        <taxon>Metazoa</taxon>
        <taxon>Spiralia</taxon>
        <taxon>Lophotrochozoa</taxon>
        <taxon>Mollusca</taxon>
        <taxon>Gastropoda</taxon>
        <taxon>Heterobranchia</taxon>
        <taxon>Euthyneura</taxon>
        <taxon>Panpulmonata</taxon>
        <taxon>Hygrophila</taxon>
        <taxon>Lymnaeoidea</taxon>
        <taxon>Planorbidae</taxon>
        <taxon>Biomphalaria</taxon>
    </lineage>
</organism>
<evidence type="ECO:0000256" key="4">
    <source>
        <dbReference type="ARBA" id="ARBA00023136"/>
    </source>
</evidence>
<dbReference type="PANTHER" id="PTHR46641:SF18">
    <property type="entry name" value="G-PROTEIN COUPLED RECEPTORS FAMILY 1 PROFILE DOMAIN-CONTAINING PROTEIN"/>
    <property type="match status" value="1"/>
</dbReference>
<feature type="transmembrane region" description="Helical" evidence="5">
    <location>
        <begin position="150"/>
        <end position="174"/>
    </location>
</feature>
<keyword evidence="4 5" id="KW-0472">Membrane</keyword>
<accession>A0A9U8EGV8</accession>
<evidence type="ECO:0000256" key="1">
    <source>
        <dbReference type="ARBA" id="ARBA00004370"/>
    </source>
</evidence>
<comment type="subcellular location">
    <subcellularLocation>
        <location evidence="1">Membrane</location>
    </subcellularLocation>
</comment>
<dbReference type="InterPro" id="IPR052954">
    <property type="entry name" value="GPCR-Ligand_Int"/>
</dbReference>
<feature type="domain" description="G-protein coupled receptors family 1 profile" evidence="6">
    <location>
        <begin position="41"/>
        <end position="323"/>
    </location>
</feature>
<keyword evidence="3 5" id="KW-1133">Transmembrane helix</keyword>
<evidence type="ECO:0000313" key="8">
    <source>
        <dbReference type="RefSeq" id="XP_013086706.2"/>
    </source>
</evidence>
<feature type="transmembrane region" description="Helical" evidence="5">
    <location>
        <begin position="200"/>
        <end position="225"/>
    </location>
</feature>